<evidence type="ECO:0000313" key="3">
    <source>
        <dbReference type="EnsemblMetazoa" id="XP_038066256.1"/>
    </source>
</evidence>
<sequence>MASSLALMCIVCLTAQQVIADTHSTCSPDPQHTTVSAVLQVSSADVEARQETSFTLRSASAAQPILNTTQSCSGNANHDSDVVEILRSLQQTVEELKTVVAELCTKAPCAADATDSPVEELTTTAPPTTTAPASSDYPVINEDGARWRLFWWWTGTVWPGTDVVTDVLQEEYGDCEASALYCFSRLPQELQESSAEMLGRDSAGNVYRWAFNPDNDVAHAVWQAFHDHQESTVKNGDVWNPTTVAGTAPAQAQDSFHYREEHGVKSLQIDDDNCDCYTSLSLGHGMCLQGHDTAYGPENVFGVDLLYDSYCQAPIPSNSLLLYFREDE</sequence>
<organism evidence="3 4">
    <name type="scientific">Patiria miniata</name>
    <name type="common">Bat star</name>
    <name type="synonym">Asterina miniata</name>
    <dbReference type="NCBI Taxonomy" id="46514"/>
    <lineage>
        <taxon>Eukaryota</taxon>
        <taxon>Metazoa</taxon>
        <taxon>Echinodermata</taxon>
        <taxon>Eleutherozoa</taxon>
        <taxon>Asterozoa</taxon>
        <taxon>Asteroidea</taxon>
        <taxon>Valvatacea</taxon>
        <taxon>Valvatida</taxon>
        <taxon>Asterinidae</taxon>
        <taxon>Patiria</taxon>
    </lineage>
</organism>
<accession>A0A914ASB3</accession>
<proteinExistence type="predicted"/>
<dbReference type="AlphaFoldDB" id="A0A914ASB3"/>
<dbReference type="EnsemblMetazoa" id="XM_038210328.1">
    <property type="protein sequence ID" value="XP_038066256.1"/>
    <property type="gene ID" value="LOC119736282"/>
</dbReference>
<feature type="signal peptide" evidence="2">
    <location>
        <begin position="1"/>
        <end position="20"/>
    </location>
</feature>
<feature type="compositionally biased region" description="Low complexity" evidence="1">
    <location>
        <begin position="122"/>
        <end position="133"/>
    </location>
</feature>
<dbReference type="Proteomes" id="UP000887568">
    <property type="component" value="Unplaced"/>
</dbReference>
<evidence type="ECO:0000313" key="4">
    <source>
        <dbReference type="Proteomes" id="UP000887568"/>
    </source>
</evidence>
<keyword evidence="2" id="KW-0732">Signal</keyword>
<evidence type="ECO:0000256" key="1">
    <source>
        <dbReference type="SAM" id="MobiDB-lite"/>
    </source>
</evidence>
<keyword evidence="4" id="KW-1185">Reference proteome</keyword>
<reference evidence="3" key="1">
    <citation type="submission" date="2022-11" db="UniProtKB">
        <authorList>
            <consortium name="EnsemblMetazoa"/>
        </authorList>
    </citation>
    <scope>IDENTIFICATION</scope>
</reference>
<dbReference type="RefSeq" id="XP_038066256.1">
    <property type="nucleotide sequence ID" value="XM_038210328.1"/>
</dbReference>
<feature type="region of interest" description="Disordered" evidence="1">
    <location>
        <begin position="115"/>
        <end position="137"/>
    </location>
</feature>
<name>A0A914ASB3_PATMI</name>
<dbReference type="OrthoDB" id="5972840at2759"/>
<dbReference type="GeneID" id="119736282"/>
<protein>
    <submittedName>
        <fullName evidence="3">Uncharacterized protein</fullName>
    </submittedName>
</protein>
<feature type="chain" id="PRO_5038101521" evidence="2">
    <location>
        <begin position="21"/>
        <end position="328"/>
    </location>
</feature>
<evidence type="ECO:0000256" key="2">
    <source>
        <dbReference type="SAM" id="SignalP"/>
    </source>
</evidence>